<keyword evidence="3" id="KW-1185">Reference proteome</keyword>
<reference evidence="2 3" key="1">
    <citation type="submission" date="2021-02" db="EMBL/GenBank/DDBJ databases">
        <title>Alicyclobacillus curvatus sp. nov. and Alicyclobacillus mengziensis sp. nov., two acidophilic bacteria isolated from acid mine drainage.</title>
        <authorList>
            <person name="Huang Y."/>
        </authorList>
    </citation>
    <scope>NUCLEOTIDE SEQUENCE [LARGE SCALE GENOMIC DNA]</scope>
    <source>
        <strain evidence="2 3">S30H14</strain>
    </source>
</reference>
<evidence type="ECO:0000313" key="3">
    <source>
        <dbReference type="Proteomes" id="UP000663505"/>
    </source>
</evidence>
<feature type="transmembrane region" description="Helical" evidence="1">
    <location>
        <begin position="41"/>
        <end position="62"/>
    </location>
</feature>
<keyword evidence="1" id="KW-1133">Transmembrane helix</keyword>
<protein>
    <submittedName>
        <fullName evidence="2">Uncharacterized protein</fullName>
    </submittedName>
</protein>
<feature type="transmembrane region" description="Helical" evidence="1">
    <location>
        <begin position="12"/>
        <end position="29"/>
    </location>
</feature>
<gene>
    <name evidence="2" type="ORF">JZ786_18270</name>
</gene>
<feature type="transmembrane region" description="Helical" evidence="1">
    <location>
        <begin position="168"/>
        <end position="187"/>
    </location>
</feature>
<organism evidence="2 3">
    <name type="scientific">Alicyclobacillus mengziensis</name>
    <dbReference type="NCBI Taxonomy" id="2931921"/>
    <lineage>
        <taxon>Bacteria</taxon>
        <taxon>Bacillati</taxon>
        <taxon>Bacillota</taxon>
        <taxon>Bacilli</taxon>
        <taxon>Bacillales</taxon>
        <taxon>Alicyclobacillaceae</taxon>
        <taxon>Alicyclobacillus</taxon>
    </lineage>
</organism>
<proteinExistence type="predicted"/>
<feature type="transmembrane region" description="Helical" evidence="1">
    <location>
        <begin position="138"/>
        <end position="156"/>
    </location>
</feature>
<dbReference type="Proteomes" id="UP000663505">
    <property type="component" value="Chromosome"/>
</dbReference>
<feature type="transmembrane region" description="Helical" evidence="1">
    <location>
        <begin position="82"/>
        <end position="98"/>
    </location>
</feature>
<accession>A0A9X7VXQ3</accession>
<dbReference type="AlphaFoldDB" id="A0A9X7VXQ3"/>
<feature type="transmembrane region" description="Helical" evidence="1">
    <location>
        <begin position="193"/>
        <end position="210"/>
    </location>
</feature>
<name>A0A9X7VXQ3_9BACL</name>
<keyword evidence="1" id="KW-0812">Transmembrane</keyword>
<keyword evidence="1" id="KW-0472">Membrane</keyword>
<feature type="transmembrane region" description="Helical" evidence="1">
    <location>
        <begin position="110"/>
        <end position="132"/>
    </location>
</feature>
<dbReference type="KEGG" id="afx:JZ786_18270"/>
<evidence type="ECO:0000256" key="1">
    <source>
        <dbReference type="SAM" id="Phobius"/>
    </source>
</evidence>
<evidence type="ECO:0000313" key="2">
    <source>
        <dbReference type="EMBL" id="QSO46407.1"/>
    </source>
</evidence>
<dbReference type="RefSeq" id="WP_206655776.1">
    <property type="nucleotide sequence ID" value="NZ_CP071182.1"/>
</dbReference>
<dbReference type="EMBL" id="CP071182">
    <property type="protein sequence ID" value="QSO46407.1"/>
    <property type="molecule type" value="Genomic_DNA"/>
</dbReference>
<sequence>MTSLFATLQRVPSQLVAAFVTAAAAWLFLRLQHNPQLQKLLQPFIAPFVVAYIVVARFSGLFLHPSELIHFSIWNLLAEAPSSGWFFGLLVAAIVVYWQLRRQGLITSHLLFDLTNTIFFSVSVWLIVRVFIDRAGFLQRDIAILAATAILLLLSLRNAVEFRPYAHRLWIVLSVVVLLASTLTPYVDKFGPFTPVQWLGVIILAGGLWGEALSDSRKRKTSHAEQLAGKLGDNENGTP</sequence>